<protein>
    <recommendedName>
        <fullName evidence="11">Nucleoside diphosphate kinase</fullName>
        <ecNumber evidence="11">2.7.4.6</ecNumber>
    </recommendedName>
</protein>
<feature type="binding site" evidence="9">
    <location>
        <position position="170"/>
    </location>
    <ligand>
        <name>ATP</name>
        <dbReference type="ChEBI" id="CHEBI:30616"/>
    </ligand>
</feature>
<dbReference type="PRINTS" id="PR01243">
    <property type="entry name" value="NUCDPKINASE"/>
</dbReference>
<dbReference type="PROSITE" id="PS00469">
    <property type="entry name" value="NDPK"/>
    <property type="match status" value="1"/>
</dbReference>
<dbReference type="Pfam" id="PF00334">
    <property type="entry name" value="NDK"/>
    <property type="match status" value="1"/>
</dbReference>
<dbReference type="InterPro" id="IPR034907">
    <property type="entry name" value="NDK-like_dom"/>
</dbReference>
<dbReference type="AlphaFoldDB" id="A0A833UX45"/>
<evidence type="ECO:0000256" key="11">
    <source>
        <dbReference type="RuleBase" id="RU004013"/>
    </source>
</evidence>
<reference evidence="13" key="1">
    <citation type="submission" date="2015-10" db="EMBL/GenBank/DDBJ databases">
        <authorList>
            <person name="Martinez-Garcia P.J."/>
            <person name="Crepeau M.W."/>
            <person name="Puiu D."/>
            <person name="Gonzalez-Ibeas D."/>
            <person name="Whalen J."/>
            <person name="Stevens K."/>
            <person name="Paul R."/>
            <person name="Butterfield T."/>
            <person name="Britton M."/>
            <person name="Reagan R."/>
            <person name="Chakraborty S."/>
            <person name="Walawage S.L."/>
            <person name="Vasquez-Gross H.A."/>
            <person name="Cardeno C."/>
            <person name="Famula R."/>
            <person name="Pratt K."/>
            <person name="Kuruganti S."/>
            <person name="Aradhya M.K."/>
            <person name="Leslie C.A."/>
            <person name="Dandekar A.M."/>
            <person name="Salzberg S.L."/>
            <person name="Wegrzyn J.L."/>
            <person name="Langley C.H."/>
            <person name="Neale D.B."/>
        </authorList>
    </citation>
    <scope>NUCLEOTIDE SEQUENCE</scope>
    <source>
        <tissue evidence="13">Leaves</tissue>
    </source>
</reference>
<dbReference type="GO" id="GO:0006228">
    <property type="term" value="P:UTP biosynthetic process"/>
    <property type="evidence" value="ECO:0007669"/>
    <property type="project" value="InterPro"/>
</dbReference>
<keyword evidence="7 11" id="KW-0418">Kinase</keyword>
<dbReference type="Gramene" id="Jr09_04440_p1">
    <property type="protein sequence ID" value="cds.Jr09_04440_p1"/>
    <property type="gene ID" value="Jr09_04440"/>
</dbReference>
<feature type="active site" description="Pros-phosphohistidine intermediate" evidence="9">
    <location>
        <position position="228"/>
    </location>
</feature>
<feature type="non-terminal residue" evidence="13">
    <location>
        <position position="262"/>
    </location>
</feature>
<dbReference type="SMART" id="SM00562">
    <property type="entry name" value="NDK"/>
    <property type="match status" value="1"/>
</dbReference>
<organism evidence="13 14">
    <name type="scientific">Juglans regia</name>
    <name type="common">English walnut</name>
    <dbReference type="NCBI Taxonomy" id="51240"/>
    <lineage>
        <taxon>Eukaryota</taxon>
        <taxon>Viridiplantae</taxon>
        <taxon>Streptophyta</taxon>
        <taxon>Embryophyta</taxon>
        <taxon>Tracheophyta</taxon>
        <taxon>Spermatophyta</taxon>
        <taxon>Magnoliopsida</taxon>
        <taxon>eudicotyledons</taxon>
        <taxon>Gunneridae</taxon>
        <taxon>Pentapetalae</taxon>
        <taxon>rosids</taxon>
        <taxon>fabids</taxon>
        <taxon>Fagales</taxon>
        <taxon>Juglandaceae</taxon>
        <taxon>Juglans</taxon>
    </lineage>
</organism>
<keyword evidence="8 11" id="KW-0067">ATP-binding</keyword>
<dbReference type="CDD" id="cd04413">
    <property type="entry name" value="NDPk_I"/>
    <property type="match status" value="1"/>
</dbReference>
<comment type="caution">
    <text evidence="13">The sequence shown here is derived from an EMBL/GenBank/DDBJ whole genome shotgun (WGS) entry which is preliminary data.</text>
</comment>
<evidence type="ECO:0000256" key="1">
    <source>
        <dbReference type="ARBA" id="ARBA00000082"/>
    </source>
</evidence>
<comment type="catalytic activity">
    <reaction evidence="2">
        <text>a ribonucleoside 5'-diphosphate + ATP = a ribonucleoside 5'-triphosphate + ADP</text>
        <dbReference type="Rhea" id="RHEA:18113"/>
        <dbReference type="ChEBI" id="CHEBI:30616"/>
        <dbReference type="ChEBI" id="CHEBI:57930"/>
        <dbReference type="ChEBI" id="CHEBI:61557"/>
        <dbReference type="ChEBI" id="CHEBI:456216"/>
        <dbReference type="EC" id="2.7.4.6"/>
    </reaction>
</comment>
<dbReference type="GO" id="GO:0006241">
    <property type="term" value="P:CTP biosynthetic process"/>
    <property type="evidence" value="ECO:0007669"/>
    <property type="project" value="InterPro"/>
</dbReference>
<comment type="similarity">
    <text evidence="4 9 10">Belongs to the NDK family.</text>
</comment>
<comment type="catalytic activity">
    <reaction evidence="1 11">
        <text>a 2'-deoxyribonucleoside 5'-diphosphate + ATP = a 2'-deoxyribonucleoside 5'-triphosphate + ADP</text>
        <dbReference type="Rhea" id="RHEA:44640"/>
        <dbReference type="ChEBI" id="CHEBI:30616"/>
        <dbReference type="ChEBI" id="CHEBI:61560"/>
        <dbReference type="ChEBI" id="CHEBI:73316"/>
        <dbReference type="ChEBI" id="CHEBI:456216"/>
        <dbReference type="EC" id="2.7.4.6"/>
    </reaction>
</comment>
<evidence type="ECO:0000256" key="7">
    <source>
        <dbReference type="ARBA" id="ARBA00022777"/>
    </source>
</evidence>
<proteinExistence type="inferred from homology"/>
<feature type="binding site" evidence="9">
    <location>
        <position position="122"/>
    </location>
    <ligand>
        <name>ATP</name>
        <dbReference type="ChEBI" id="CHEBI:30616"/>
    </ligand>
</feature>
<gene>
    <name evidence="13" type="ORF">F2P56_019905</name>
</gene>
<dbReference type="Proteomes" id="UP000619265">
    <property type="component" value="Unassembled WGS sequence"/>
</dbReference>
<dbReference type="GO" id="GO:0004550">
    <property type="term" value="F:nucleoside diphosphate kinase activity"/>
    <property type="evidence" value="ECO:0007669"/>
    <property type="project" value="UniProtKB-EC"/>
</dbReference>
<dbReference type="InterPro" id="IPR001564">
    <property type="entry name" value="Nucleoside_diP_kinase"/>
</dbReference>
<dbReference type="SUPFAM" id="SSF54919">
    <property type="entry name" value="Nucleoside diphosphate kinase, NDK"/>
    <property type="match status" value="1"/>
</dbReference>
<evidence type="ECO:0000256" key="4">
    <source>
        <dbReference type="ARBA" id="ARBA00008142"/>
    </source>
</evidence>
<reference evidence="13" key="2">
    <citation type="submission" date="2020-03" db="EMBL/GenBank/DDBJ databases">
        <title>Walnut 2.0.</title>
        <authorList>
            <person name="Marrano A."/>
            <person name="Britton M."/>
            <person name="Zimin A.V."/>
            <person name="Zaini P.A."/>
            <person name="Workman R."/>
            <person name="Puiu D."/>
            <person name="Bianco L."/>
            <person name="Allen B.J."/>
            <person name="Troggio M."/>
            <person name="Leslie C.A."/>
            <person name="Timp W."/>
            <person name="Dendekar A."/>
            <person name="Salzberg S.L."/>
            <person name="Neale D.B."/>
        </authorList>
    </citation>
    <scope>NUCLEOTIDE SEQUENCE</scope>
    <source>
        <tissue evidence="13">Leaves</tissue>
    </source>
</reference>
<name>A0A833UX45_JUGRE</name>
<feature type="binding site" evidence="9">
    <location>
        <position position="225"/>
    </location>
    <ligand>
        <name>ATP</name>
        <dbReference type="ChEBI" id="CHEBI:30616"/>
    </ligand>
</feature>
<dbReference type="GO" id="GO:0005524">
    <property type="term" value="F:ATP binding"/>
    <property type="evidence" value="ECO:0007669"/>
    <property type="project" value="UniProtKB-KW"/>
</dbReference>
<evidence type="ECO:0000256" key="3">
    <source>
        <dbReference type="ARBA" id="ARBA00001946"/>
    </source>
</evidence>
<evidence type="ECO:0000256" key="9">
    <source>
        <dbReference type="PROSITE-ProRule" id="PRU00706"/>
    </source>
</evidence>
<evidence type="ECO:0000256" key="5">
    <source>
        <dbReference type="ARBA" id="ARBA00022679"/>
    </source>
</evidence>
<dbReference type="EC" id="2.7.4.6" evidence="11"/>
<dbReference type="InterPro" id="IPR023005">
    <property type="entry name" value="Nucleoside_diP_kinase_AS"/>
</dbReference>
<feature type="domain" description="Nucleoside diphosphate kinase-like" evidence="12">
    <location>
        <begin position="114"/>
        <end position="251"/>
    </location>
</feature>
<dbReference type="EMBL" id="LIHL02000009">
    <property type="protein sequence ID" value="KAF5460004.1"/>
    <property type="molecule type" value="Genomic_DNA"/>
</dbReference>
<evidence type="ECO:0000256" key="2">
    <source>
        <dbReference type="ARBA" id="ARBA00000937"/>
    </source>
</evidence>
<evidence type="ECO:0000256" key="10">
    <source>
        <dbReference type="RuleBase" id="RU004011"/>
    </source>
</evidence>
<evidence type="ECO:0000256" key="6">
    <source>
        <dbReference type="ARBA" id="ARBA00022741"/>
    </source>
</evidence>
<dbReference type="FunFam" id="3.30.70.141:FF:000002">
    <property type="entry name" value="Nucleoside diphosphate kinase"/>
    <property type="match status" value="1"/>
</dbReference>
<evidence type="ECO:0000313" key="13">
    <source>
        <dbReference type="EMBL" id="KAF5460004.1"/>
    </source>
</evidence>
<dbReference type="GO" id="GO:0006183">
    <property type="term" value="P:GTP biosynthetic process"/>
    <property type="evidence" value="ECO:0007669"/>
    <property type="project" value="InterPro"/>
</dbReference>
<evidence type="ECO:0000256" key="8">
    <source>
        <dbReference type="ARBA" id="ARBA00022840"/>
    </source>
</evidence>
<dbReference type="PANTHER" id="PTHR11349">
    <property type="entry name" value="NUCLEOSIDE DIPHOSPHATE KINASE"/>
    <property type="match status" value="1"/>
</dbReference>
<dbReference type="PROSITE" id="PS51374">
    <property type="entry name" value="NDPK_LIKE"/>
    <property type="match status" value="1"/>
</dbReference>
<evidence type="ECO:0000259" key="12">
    <source>
        <dbReference type="SMART" id="SM00562"/>
    </source>
</evidence>
<comment type="cofactor">
    <cofactor evidence="3">
        <name>Mg(2+)</name>
        <dbReference type="ChEBI" id="CHEBI:18420"/>
    </cofactor>
</comment>
<feature type="binding site" evidence="9">
    <location>
        <position position="215"/>
    </location>
    <ligand>
        <name>ATP</name>
        <dbReference type="ChEBI" id="CHEBI:30616"/>
    </ligand>
</feature>
<evidence type="ECO:0000313" key="14">
    <source>
        <dbReference type="Proteomes" id="UP000619265"/>
    </source>
</evidence>
<keyword evidence="5 11" id="KW-0808">Transferase</keyword>
<accession>A0A833UX45</accession>
<keyword evidence="6 11" id="KW-0547">Nucleotide-binding</keyword>
<feature type="binding site" evidence="9">
    <location>
        <position position="204"/>
    </location>
    <ligand>
        <name>ATP</name>
        <dbReference type="ChEBI" id="CHEBI:30616"/>
    </ligand>
</feature>
<feature type="binding site" evidence="9">
    <location>
        <position position="198"/>
    </location>
    <ligand>
        <name>ATP</name>
        <dbReference type="ChEBI" id="CHEBI:30616"/>
    </ligand>
</feature>
<dbReference type="GO" id="GO:0042542">
    <property type="term" value="P:response to hydrogen peroxide"/>
    <property type="evidence" value="ECO:0007669"/>
    <property type="project" value="UniProtKB-ARBA"/>
</dbReference>
<dbReference type="NCBIfam" id="NF001908">
    <property type="entry name" value="PRK00668.1"/>
    <property type="match status" value="1"/>
</dbReference>
<dbReference type="Gene3D" id="3.30.70.141">
    <property type="entry name" value="Nucleoside diphosphate kinase-like domain"/>
    <property type="match status" value="1"/>
</dbReference>
<sequence length="262" mass="29249">FLFPLAKTWVSKNYTRVVGLAREIGETMEAQAVFGGRPSLSSLPRSPTLRTCCLSYTQKPILHTTHHLHLAAFHSNSHLFSYSLSRPHAKTLSHNATTKTHIFLPHLVASMEQVDETYIMVKPDGVQRGLVGEIISRFEKKGFKLTGLKLFQCPKELAEEHYKDLKEKSFFPKLIEYITSGPVVCMAWEGVGVVASARKLIGSTNPLQADPGTIRGDLAVQTGRNVVHGSDSPENGQREIALWFKEGEICQWTPAQAPWLRE</sequence>
<dbReference type="HAMAP" id="MF_00451">
    <property type="entry name" value="NDP_kinase"/>
    <property type="match status" value="1"/>
</dbReference>
<dbReference type="InterPro" id="IPR036850">
    <property type="entry name" value="NDK-like_dom_sf"/>
</dbReference>